<accession>A0A547PFC1</accession>
<dbReference type="Gene3D" id="3.30.450.20">
    <property type="entry name" value="PAS domain"/>
    <property type="match status" value="1"/>
</dbReference>
<dbReference type="SUPFAM" id="SSF55073">
    <property type="entry name" value="Nucleotide cyclase"/>
    <property type="match status" value="1"/>
</dbReference>
<dbReference type="CDD" id="cd01948">
    <property type="entry name" value="EAL"/>
    <property type="match status" value="1"/>
</dbReference>
<dbReference type="InterPro" id="IPR013656">
    <property type="entry name" value="PAS_4"/>
</dbReference>
<dbReference type="SUPFAM" id="SSF141371">
    <property type="entry name" value="PilZ domain-like"/>
    <property type="match status" value="1"/>
</dbReference>
<dbReference type="AlphaFoldDB" id="A0A547PFC1"/>
<dbReference type="SUPFAM" id="SSF55785">
    <property type="entry name" value="PYP-like sensor domain (PAS domain)"/>
    <property type="match status" value="1"/>
</dbReference>
<dbReference type="CDD" id="cd00130">
    <property type="entry name" value="PAS"/>
    <property type="match status" value="1"/>
</dbReference>
<dbReference type="PANTHER" id="PTHR44757">
    <property type="entry name" value="DIGUANYLATE CYCLASE DGCP"/>
    <property type="match status" value="1"/>
</dbReference>
<protein>
    <submittedName>
        <fullName evidence="3">EAL domain-containing protein</fullName>
    </submittedName>
</protein>
<dbReference type="PROSITE" id="PS50883">
    <property type="entry name" value="EAL"/>
    <property type="match status" value="1"/>
</dbReference>
<dbReference type="Proteomes" id="UP000316343">
    <property type="component" value="Unassembled WGS sequence"/>
</dbReference>
<dbReference type="PANTHER" id="PTHR44757:SF2">
    <property type="entry name" value="BIOFILM ARCHITECTURE MAINTENANCE PROTEIN MBAA"/>
    <property type="match status" value="1"/>
</dbReference>
<sequence length="697" mass="75791">MLDELEQSGLGWFWATDADGNISYLSAAIADRLEIPLGDLLGKPLASVFSPIDRDGRTQSLSLMHGARKAFSGFAVRADSRPAGAVLRMSGQPVFSSGRKFTGFRGTSADITEEYYREAETAKLAKFDSLTGLSNRHRMAHQIETTLTAFKTAKRNCAIMMLDLDKFKQVNDTLGHAAGDELLKQVAERLRRSITHDCEIGRLGGDEFQVMIPDVDDRGVLGEIAMKIITMLKQPYSLDEGRCVIGASVGIAIAPHDGVSADAVVRSADLALYAAKNGGRGQYRFFSCDLENEAIFRRRLEEDLGTAVREKQLFLKYEPIVDAKTQKVAALEAHICWNHEKRGEIDEDEFASILDGSSHVLEVGRWAISEACRHAAYWPESVRIAVNVPVPLFNHSDFVEDVSKALDDADMPANRLDLEIKEAVFFGDTNQVDRTLARLFKVGVRLTLDEFGSGYSSLAYLRRAPFNAIKIDEQLLAEADRHDSRELGLVRAIVALSGALDMETIANGIESNLLLASLLDCGISYVEGPIFSDPVTHDTVQSELLGEGWTITPSGDRTKRARRRTVFRKIQVIHDDHSYEVTLRNLSRSGALIQGLADVPKGTQFVVDLGGGQLAVATVTRAMSDTQGLEFEQSLVDDGSGGLCTRNRVSPYALASAGAPLAALSSGDYKGMEGGLLGQGASVPQFAYAGGTAHEAA</sequence>
<feature type="domain" description="EAL" evidence="1">
    <location>
        <begin position="297"/>
        <end position="548"/>
    </location>
</feature>
<dbReference type="PROSITE" id="PS50887">
    <property type="entry name" value="GGDEF"/>
    <property type="match status" value="1"/>
</dbReference>
<dbReference type="InterPro" id="IPR000014">
    <property type="entry name" value="PAS"/>
</dbReference>
<comment type="caution">
    <text evidence="3">The sequence shown here is derived from an EMBL/GenBank/DDBJ whole genome shotgun (WGS) entry which is preliminary data.</text>
</comment>
<name>A0A547PFC1_9SPHN</name>
<dbReference type="Pfam" id="PF08448">
    <property type="entry name" value="PAS_4"/>
    <property type="match status" value="1"/>
</dbReference>
<dbReference type="Pfam" id="PF00990">
    <property type="entry name" value="GGDEF"/>
    <property type="match status" value="1"/>
</dbReference>
<dbReference type="InterPro" id="IPR035919">
    <property type="entry name" value="EAL_sf"/>
</dbReference>
<dbReference type="EMBL" id="VHJK01000001">
    <property type="protein sequence ID" value="TRD12852.1"/>
    <property type="molecule type" value="Genomic_DNA"/>
</dbReference>
<evidence type="ECO:0000259" key="2">
    <source>
        <dbReference type="PROSITE" id="PS50887"/>
    </source>
</evidence>
<feature type="domain" description="GGDEF" evidence="2">
    <location>
        <begin position="155"/>
        <end position="288"/>
    </location>
</feature>
<dbReference type="SMART" id="SM00267">
    <property type="entry name" value="GGDEF"/>
    <property type="match status" value="1"/>
</dbReference>
<reference evidence="3 4" key="1">
    <citation type="submission" date="2019-06" db="EMBL/GenBank/DDBJ databases">
        <title>Erythrobacter insulae sp. nov., isolated from a tidal flat.</title>
        <authorList>
            <person name="Yoon J.-H."/>
        </authorList>
    </citation>
    <scope>NUCLEOTIDE SEQUENCE [LARGE SCALE GENOMIC DNA]</scope>
    <source>
        <strain evidence="3 4">JBTF-M21</strain>
    </source>
</reference>
<gene>
    <name evidence="3" type="ORF">FGU71_11640</name>
</gene>
<dbReference type="InterPro" id="IPR000160">
    <property type="entry name" value="GGDEF_dom"/>
</dbReference>
<dbReference type="Pfam" id="PF00563">
    <property type="entry name" value="EAL"/>
    <property type="match status" value="1"/>
</dbReference>
<organism evidence="3 4">
    <name type="scientific">Erythrobacter insulae</name>
    <dbReference type="NCBI Taxonomy" id="2584124"/>
    <lineage>
        <taxon>Bacteria</taxon>
        <taxon>Pseudomonadati</taxon>
        <taxon>Pseudomonadota</taxon>
        <taxon>Alphaproteobacteria</taxon>
        <taxon>Sphingomonadales</taxon>
        <taxon>Erythrobacteraceae</taxon>
        <taxon>Erythrobacter/Porphyrobacter group</taxon>
        <taxon>Erythrobacter</taxon>
    </lineage>
</organism>
<dbReference type="Gene3D" id="3.30.70.270">
    <property type="match status" value="1"/>
</dbReference>
<proteinExistence type="predicted"/>
<evidence type="ECO:0000259" key="1">
    <source>
        <dbReference type="PROSITE" id="PS50883"/>
    </source>
</evidence>
<dbReference type="InterPro" id="IPR029787">
    <property type="entry name" value="Nucleotide_cyclase"/>
</dbReference>
<evidence type="ECO:0000313" key="3">
    <source>
        <dbReference type="EMBL" id="TRD12852.1"/>
    </source>
</evidence>
<dbReference type="Gene3D" id="3.20.20.450">
    <property type="entry name" value="EAL domain"/>
    <property type="match status" value="1"/>
</dbReference>
<dbReference type="CDD" id="cd01949">
    <property type="entry name" value="GGDEF"/>
    <property type="match status" value="1"/>
</dbReference>
<dbReference type="InterPro" id="IPR043128">
    <property type="entry name" value="Rev_trsase/Diguanyl_cyclase"/>
</dbReference>
<evidence type="ECO:0000313" key="4">
    <source>
        <dbReference type="Proteomes" id="UP000316343"/>
    </source>
</evidence>
<dbReference type="InterPro" id="IPR052155">
    <property type="entry name" value="Biofilm_reg_signaling"/>
</dbReference>
<dbReference type="OrthoDB" id="9790882at2"/>
<dbReference type="InterPro" id="IPR035965">
    <property type="entry name" value="PAS-like_dom_sf"/>
</dbReference>
<dbReference type="NCBIfam" id="TIGR00254">
    <property type="entry name" value="GGDEF"/>
    <property type="match status" value="1"/>
</dbReference>
<keyword evidence="4" id="KW-1185">Reference proteome</keyword>
<dbReference type="SMART" id="SM00052">
    <property type="entry name" value="EAL"/>
    <property type="match status" value="1"/>
</dbReference>
<dbReference type="SUPFAM" id="SSF141868">
    <property type="entry name" value="EAL domain-like"/>
    <property type="match status" value="1"/>
</dbReference>
<dbReference type="InterPro" id="IPR001633">
    <property type="entry name" value="EAL_dom"/>
</dbReference>